<gene>
    <name evidence="2" type="ORF">C8035_v000837</name>
</gene>
<name>A0A4R8Q9Z6_9PEZI</name>
<evidence type="ECO:0000313" key="2">
    <source>
        <dbReference type="EMBL" id="TDZ32005.1"/>
    </source>
</evidence>
<protein>
    <submittedName>
        <fullName evidence="2">Uncharacterized protein</fullName>
    </submittedName>
</protein>
<comment type="caution">
    <text evidence="2">The sequence shown here is derived from an EMBL/GenBank/DDBJ whole genome shotgun (WGS) entry which is preliminary data.</text>
</comment>
<feature type="region of interest" description="Disordered" evidence="1">
    <location>
        <begin position="1"/>
        <end position="24"/>
    </location>
</feature>
<reference evidence="2 3" key="1">
    <citation type="submission" date="2018-11" db="EMBL/GenBank/DDBJ databases">
        <title>Genome sequence and assembly of Colletotrichum spinosum.</title>
        <authorList>
            <person name="Gan P."/>
            <person name="Shirasu K."/>
        </authorList>
    </citation>
    <scope>NUCLEOTIDE SEQUENCE [LARGE SCALE GENOMIC DNA]</scope>
    <source>
        <strain evidence="2 3">CBS 515.97</strain>
    </source>
</reference>
<dbReference type="EMBL" id="QAPG01000088">
    <property type="protein sequence ID" value="TDZ32005.1"/>
    <property type="molecule type" value="Genomic_DNA"/>
</dbReference>
<accession>A0A4R8Q9Z6</accession>
<dbReference type="Proteomes" id="UP000295083">
    <property type="component" value="Unassembled WGS sequence"/>
</dbReference>
<evidence type="ECO:0000256" key="1">
    <source>
        <dbReference type="SAM" id="MobiDB-lite"/>
    </source>
</evidence>
<proteinExistence type="predicted"/>
<evidence type="ECO:0000313" key="3">
    <source>
        <dbReference type="Proteomes" id="UP000295083"/>
    </source>
</evidence>
<feature type="region of interest" description="Disordered" evidence="1">
    <location>
        <begin position="115"/>
        <end position="155"/>
    </location>
</feature>
<keyword evidence="3" id="KW-1185">Reference proteome</keyword>
<feature type="compositionally biased region" description="Polar residues" evidence="1">
    <location>
        <begin position="130"/>
        <end position="142"/>
    </location>
</feature>
<dbReference type="AlphaFoldDB" id="A0A4R8Q9Z6"/>
<sequence>MLTTAPTTSNNPVSASSQVNWPNHSLSWPPVTTLGWRLSTLSISLQRSTRLQSLPVQQRNPPSPNVSEADLLPTTYCRQSFSHRETVVRQALGPTGLARPPWVVAAGGRPPLAFPSRRGRPPARPEANHSPVQTFSPLTFSPSPGELGRTVTPRTTTCPSAKKPFICGRSHLSKNPCTALPPLRQGYPRC</sequence>
<organism evidence="2 3">
    <name type="scientific">Colletotrichum spinosum</name>
    <dbReference type="NCBI Taxonomy" id="1347390"/>
    <lineage>
        <taxon>Eukaryota</taxon>
        <taxon>Fungi</taxon>
        <taxon>Dikarya</taxon>
        <taxon>Ascomycota</taxon>
        <taxon>Pezizomycotina</taxon>
        <taxon>Sordariomycetes</taxon>
        <taxon>Hypocreomycetidae</taxon>
        <taxon>Glomerellales</taxon>
        <taxon>Glomerellaceae</taxon>
        <taxon>Colletotrichum</taxon>
        <taxon>Colletotrichum orbiculare species complex</taxon>
    </lineage>
</organism>